<evidence type="ECO:0000313" key="3">
    <source>
        <dbReference type="Proteomes" id="UP000198518"/>
    </source>
</evidence>
<keyword evidence="1" id="KW-0472">Membrane</keyword>
<feature type="transmembrane region" description="Helical" evidence="1">
    <location>
        <begin position="337"/>
        <end position="357"/>
    </location>
</feature>
<protein>
    <submittedName>
        <fullName evidence="2">Uncharacterized protein</fullName>
    </submittedName>
</protein>
<keyword evidence="1" id="KW-0812">Transmembrane</keyword>
<gene>
    <name evidence="2" type="ORF">SAMN04487945_1703</name>
</gene>
<proteinExistence type="predicted"/>
<reference evidence="2 3" key="1">
    <citation type="submission" date="2016-10" db="EMBL/GenBank/DDBJ databases">
        <authorList>
            <person name="de Groot N.N."/>
        </authorList>
    </citation>
    <scope>NUCLEOTIDE SEQUENCE [LARGE SCALE GENOMIC DNA]</scope>
    <source>
        <strain evidence="2 3">CGMCC 1.5337</strain>
    </source>
</reference>
<feature type="transmembrane region" description="Helical" evidence="1">
    <location>
        <begin position="178"/>
        <end position="200"/>
    </location>
</feature>
<evidence type="ECO:0000313" key="2">
    <source>
        <dbReference type="EMBL" id="SEW13980.1"/>
    </source>
</evidence>
<sequence length="392" mass="38701">MSASRGSRWFVSVGVAYLVAFQVATAAGAGRTTLAVLGVHGFVVHVLLGKAQALVPTYFDRNLAAPWIARAALPLTAVGGAVTAGWLATGSSVLAHGASVWALGVAVVVGLLLASLRGNLTGRETGTGDHNAHRRRVDRAANAAVPVALAYLAAGAYQTAAAAGTLVPLPALAGGLPVGVHLVAAGGALLALFAVGFRLFPRFLVATPPRPLVAVVLLAGALAPALLAADFYGGALFRAGAALEAVAVVGFAVAYAVLHARSDRSRVGLRAVLAAVASGVVGVGLGVAFATGALAPTAGRVLAHLRLNVLGLLGLAVVGALYQFYPPSVGRLPGCDDRLALASVTALAVGVWVEAAGRLAGSALVATGGAALGVAGALAVAYLVGAAFLSRT</sequence>
<feature type="transmembrane region" description="Helical" evidence="1">
    <location>
        <begin position="307"/>
        <end position="325"/>
    </location>
</feature>
<name>A0A1I0PJK8_9EURY</name>
<feature type="transmembrane region" description="Helical" evidence="1">
    <location>
        <begin position="67"/>
        <end position="88"/>
    </location>
</feature>
<dbReference type="EMBL" id="FOJA01000001">
    <property type="protein sequence ID" value="SEW13980.1"/>
    <property type="molecule type" value="Genomic_DNA"/>
</dbReference>
<dbReference type="AlphaFoldDB" id="A0A1I0PJK8"/>
<feature type="transmembrane region" description="Helical" evidence="1">
    <location>
        <begin position="140"/>
        <end position="158"/>
    </location>
</feature>
<keyword evidence="1" id="KW-1133">Transmembrane helix</keyword>
<feature type="transmembrane region" description="Helical" evidence="1">
    <location>
        <begin position="36"/>
        <end position="55"/>
    </location>
</feature>
<dbReference type="Proteomes" id="UP000198518">
    <property type="component" value="Unassembled WGS sequence"/>
</dbReference>
<feature type="transmembrane region" description="Helical" evidence="1">
    <location>
        <begin position="100"/>
        <end position="120"/>
    </location>
</feature>
<dbReference type="RefSeq" id="WP_089668892.1">
    <property type="nucleotide sequence ID" value="NZ_FOJA01000001.1"/>
</dbReference>
<feature type="transmembrane region" description="Helical" evidence="1">
    <location>
        <begin position="212"/>
        <end position="229"/>
    </location>
</feature>
<evidence type="ECO:0000256" key="1">
    <source>
        <dbReference type="SAM" id="Phobius"/>
    </source>
</evidence>
<dbReference type="OrthoDB" id="206316at2157"/>
<feature type="transmembrane region" description="Helical" evidence="1">
    <location>
        <begin position="235"/>
        <end position="258"/>
    </location>
</feature>
<keyword evidence="3" id="KW-1185">Reference proteome</keyword>
<feature type="transmembrane region" description="Helical" evidence="1">
    <location>
        <begin position="363"/>
        <end position="389"/>
    </location>
</feature>
<feature type="transmembrane region" description="Helical" evidence="1">
    <location>
        <begin position="270"/>
        <end position="295"/>
    </location>
</feature>
<accession>A0A1I0PJK8</accession>
<organism evidence="2 3">
    <name type="scientific">Halobacterium jilantaiense</name>
    <dbReference type="NCBI Taxonomy" id="355548"/>
    <lineage>
        <taxon>Archaea</taxon>
        <taxon>Methanobacteriati</taxon>
        <taxon>Methanobacteriota</taxon>
        <taxon>Stenosarchaea group</taxon>
        <taxon>Halobacteria</taxon>
        <taxon>Halobacteriales</taxon>
        <taxon>Halobacteriaceae</taxon>
        <taxon>Halobacterium</taxon>
    </lineage>
</organism>